<name>A0A9P5U8P7_9AGAR</name>
<feature type="region of interest" description="Disordered" evidence="1">
    <location>
        <begin position="1"/>
        <end position="20"/>
    </location>
</feature>
<evidence type="ECO:0000256" key="1">
    <source>
        <dbReference type="SAM" id="MobiDB-lite"/>
    </source>
</evidence>
<evidence type="ECO:0000256" key="2">
    <source>
        <dbReference type="SAM" id="Phobius"/>
    </source>
</evidence>
<feature type="compositionally biased region" description="Basic residues" evidence="1">
    <location>
        <begin position="141"/>
        <end position="150"/>
    </location>
</feature>
<reference evidence="3" key="1">
    <citation type="submission" date="2020-11" db="EMBL/GenBank/DDBJ databases">
        <authorList>
            <consortium name="DOE Joint Genome Institute"/>
            <person name="Ahrendt S."/>
            <person name="Riley R."/>
            <person name="Andreopoulos W."/>
            <person name="Labutti K."/>
            <person name="Pangilinan J."/>
            <person name="Ruiz-Duenas F.J."/>
            <person name="Barrasa J.M."/>
            <person name="Sanchez-Garcia M."/>
            <person name="Camarero S."/>
            <person name="Miyauchi S."/>
            <person name="Serrano A."/>
            <person name="Linde D."/>
            <person name="Babiker R."/>
            <person name="Drula E."/>
            <person name="Ayuso-Fernandez I."/>
            <person name="Pacheco R."/>
            <person name="Padilla G."/>
            <person name="Ferreira P."/>
            <person name="Barriuso J."/>
            <person name="Kellner H."/>
            <person name="Castanera R."/>
            <person name="Alfaro M."/>
            <person name="Ramirez L."/>
            <person name="Pisabarro A.G."/>
            <person name="Kuo A."/>
            <person name="Tritt A."/>
            <person name="Lipzen A."/>
            <person name="He G."/>
            <person name="Yan M."/>
            <person name="Ng V."/>
            <person name="Cullen D."/>
            <person name="Martin F."/>
            <person name="Rosso M.-N."/>
            <person name="Henrissat B."/>
            <person name="Hibbett D."/>
            <person name="Martinez A.T."/>
            <person name="Grigoriev I.V."/>
        </authorList>
    </citation>
    <scope>NUCLEOTIDE SEQUENCE</scope>
    <source>
        <strain evidence="3">AH 40177</strain>
    </source>
</reference>
<organism evidence="3 4">
    <name type="scientific">Rhodocollybia butyracea</name>
    <dbReference type="NCBI Taxonomy" id="206335"/>
    <lineage>
        <taxon>Eukaryota</taxon>
        <taxon>Fungi</taxon>
        <taxon>Dikarya</taxon>
        <taxon>Basidiomycota</taxon>
        <taxon>Agaricomycotina</taxon>
        <taxon>Agaricomycetes</taxon>
        <taxon>Agaricomycetidae</taxon>
        <taxon>Agaricales</taxon>
        <taxon>Marasmiineae</taxon>
        <taxon>Omphalotaceae</taxon>
        <taxon>Rhodocollybia</taxon>
    </lineage>
</organism>
<evidence type="ECO:0000313" key="4">
    <source>
        <dbReference type="Proteomes" id="UP000772434"/>
    </source>
</evidence>
<dbReference type="AlphaFoldDB" id="A0A9P5U8P7"/>
<sequence length="166" mass="18885">MSDTDQKRRQKTRLRVQPSKKQRGFLPFRTTYHQFVHVRLCTATRRDQKAVRPPALNDIHMSEGKGVELLYPTPLTSFITRSKEASIKAMDMSSPHRRLRILGTLCLVHWSSASSLLVMALPLAMTRSIISNVSSTVTLTSRRKPKKHSQIKSTLTFSPDEKLGDK</sequence>
<dbReference type="EMBL" id="JADNRY010000034">
    <property type="protein sequence ID" value="KAF9071190.1"/>
    <property type="molecule type" value="Genomic_DNA"/>
</dbReference>
<proteinExistence type="predicted"/>
<keyword evidence="2" id="KW-0812">Transmembrane</keyword>
<feature type="transmembrane region" description="Helical" evidence="2">
    <location>
        <begin position="101"/>
        <end position="125"/>
    </location>
</feature>
<feature type="compositionally biased region" description="Basic residues" evidence="1">
    <location>
        <begin position="8"/>
        <end position="20"/>
    </location>
</feature>
<keyword evidence="2" id="KW-1133">Transmembrane helix</keyword>
<keyword evidence="2" id="KW-0472">Membrane</keyword>
<evidence type="ECO:0000313" key="3">
    <source>
        <dbReference type="EMBL" id="KAF9071190.1"/>
    </source>
</evidence>
<keyword evidence="4" id="KW-1185">Reference proteome</keyword>
<comment type="caution">
    <text evidence="3">The sequence shown here is derived from an EMBL/GenBank/DDBJ whole genome shotgun (WGS) entry which is preliminary data.</text>
</comment>
<accession>A0A9P5U8P7</accession>
<protein>
    <submittedName>
        <fullName evidence="3">Uncharacterized protein</fullName>
    </submittedName>
</protein>
<gene>
    <name evidence="3" type="ORF">BDP27DRAFT_534041</name>
</gene>
<feature type="region of interest" description="Disordered" evidence="1">
    <location>
        <begin position="141"/>
        <end position="166"/>
    </location>
</feature>
<dbReference type="Proteomes" id="UP000772434">
    <property type="component" value="Unassembled WGS sequence"/>
</dbReference>